<dbReference type="OrthoDB" id="9789070at2"/>
<gene>
    <name evidence="3" type="ORF">SAMN05216192_1273</name>
</gene>
<proteinExistence type="predicted"/>
<name>A0A1G8XNC6_9BACL</name>
<feature type="domain" description="Transposase InsH N-terminal" evidence="2">
    <location>
        <begin position="19"/>
        <end position="111"/>
    </location>
</feature>
<feature type="domain" description="Transposase IS4-like" evidence="1">
    <location>
        <begin position="241"/>
        <end position="475"/>
    </location>
</feature>
<dbReference type="Pfam" id="PF01609">
    <property type="entry name" value="DDE_Tnp_1"/>
    <property type="match status" value="1"/>
</dbReference>
<organism evidence="3 4">
    <name type="scientific">Paenibacillus typhae</name>
    <dbReference type="NCBI Taxonomy" id="1174501"/>
    <lineage>
        <taxon>Bacteria</taxon>
        <taxon>Bacillati</taxon>
        <taxon>Bacillota</taxon>
        <taxon>Bacilli</taxon>
        <taxon>Bacillales</taxon>
        <taxon>Paenibacillaceae</taxon>
        <taxon>Paenibacillus</taxon>
    </lineage>
</organism>
<dbReference type="GO" id="GO:0003677">
    <property type="term" value="F:DNA binding"/>
    <property type="evidence" value="ECO:0007669"/>
    <property type="project" value="InterPro"/>
</dbReference>
<dbReference type="RefSeq" id="WP_090716687.1">
    <property type="nucleotide sequence ID" value="NZ_CBCSKY010000015.1"/>
</dbReference>
<keyword evidence="4" id="KW-1185">Reference proteome</keyword>
<dbReference type="NCBIfam" id="NF033551">
    <property type="entry name" value="transpos_IS1182"/>
    <property type="match status" value="1"/>
</dbReference>
<dbReference type="Pfam" id="PF05598">
    <property type="entry name" value="DUF772"/>
    <property type="match status" value="1"/>
</dbReference>
<dbReference type="PANTHER" id="PTHR33408:SF2">
    <property type="entry name" value="TRANSPOSASE DDE DOMAIN-CONTAINING PROTEIN"/>
    <property type="match status" value="1"/>
</dbReference>
<dbReference type="InterPro" id="IPR002559">
    <property type="entry name" value="Transposase_11"/>
</dbReference>
<evidence type="ECO:0000313" key="3">
    <source>
        <dbReference type="EMBL" id="SDJ92081.1"/>
    </source>
</evidence>
<evidence type="ECO:0000259" key="2">
    <source>
        <dbReference type="Pfam" id="PF05598"/>
    </source>
</evidence>
<evidence type="ECO:0000313" key="4">
    <source>
        <dbReference type="Proteomes" id="UP000199050"/>
    </source>
</evidence>
<dbReference type="InterPro" id="IPR008490">
    <property type="entry name" value="Transposase_InsH_N"/>
</dbReference>
<dbReference type="GO" id="GO:0004803">
    <property type="term" value="F:transposase activity"/>
    <property type="evidence" value="ECO:0007669"/>
    <property type="project" value="InterPro"/>
</dbReference>
<dbReference type="PANTHER" id="PTHR33408">
    <property type="entry name" value="TRANSPOSASE"/>
    <property type="match status" value="1"/>
</dbReference>
<dbReference type="GO" id="GO:0006313">
    <property type="term" value="P:DNA transposition"/>
    <property type="evidence" value="ECO:0007669"/>
    <property type="project" value="InterPro"/>
</dbReference>
<dbReference type="STRING" id="1174501.SAMN05216192_1273"/>
<dbReference type="InterPro" id="IPR047629">
    <property type="entry name" value="IS1182_transpos"/>
</dbReference>
<reference evidence="4" key="1">
    <citation type="submission" date="2016-10" db="EMBL/GenBank/DDBJ databases">
        <authorList>
            <person name="Varghese N."/>
            <person name="Submissions S."/>
        </authorList>
    </citation>
    <scope>NUCLEOTIDE SEQUENCE [LARGE SCALE GENOMIC DNA]</scope>
    <source>
        <strain evidence="4">CGMCC 1.11012</strain>
    </source>
</reference>
<dbReference type="EMBL" id="FNDX01000027">
    <property type="protein sequence ID" value="SDJ92081.1"/>
    <property type="molecule type" value="Genomic_DNA"/>
</dbReference>
<evidence type="ECO:0000259" key="1">
    <source>
        <dbReference type="Pfam" id="PF01609"/>
    </source>
</evidence>
<sequence length="483" mass="54782">MIQQQQTLVLSPYTALYDIIVPKDNMLRQINELVDFTFIYEELESKYCLDNGRNAIDPIRMFKYLLLKTIFELSDIDIVERSRYDLSLKYFLDMAPEESVIDPSSLTKFRKLRLKDMSLLDMLIGKTVVLAVEKNILKSTSIIVDATHTKARYHQKTPQEILQDRGRKLRKAIYAMDESVKDKMPTKNTNDVLEDEIEYCQKLISFVETESGIAQVPKVLGPLNLLKEAVEDDVEQLRIAGDQDARVGHKSADSAFFGYKTHLAMSEERIITAAIVTTGEKNDGKQLQSLIEKSKAAGMEVKTVIGDTAYSEKDNIGYAKANGIELVAKLNPQITQGGRKKEEEFQFNKDAGMYVCKSGHMAIRKARTGKKGIGKNQKETYYFDAEVCKRYPFKEGCYTEGAKSKTYSVSMKSGEHTEQMAFQESKYFKAKANERYKIEAKNSELKHRHGYDVATSSGLVGMELQGAMAIFAVNLKRILKLMD</sequence>
<accession>A0A1G8XNC6</accession>
<dbReference type="Proteomes" id="UP000199050">
    <property type="component" value="Unassembled WGS sequence"/>
</dbReference>
<protein>
    <submittedName>
        <fullName evidence="3">Transposase</fullName>
    </submittedName>
</protein>
<dbReference type="AlphaFoldDB" id="A0A1G8XNC6"/>